<dbReference type="Proteomes" id="UP000789901">
    <property type="component" value="Unassembled WGS sequence"/>
</dbReference>
<keyword evidence="2" id="KW-1185">Reference proteome</keyword>
<reference evidence="1 2" key="1">
    <citation type="submission" date="2021-06" db="EMBL/GenBank/DDBJ databases">
        <authorList>
            <person name="Kallberg Y."/>
            <person name="Tangrot J."/>
            <person name="Rosling A."/>
        </authorList>
    </citation>
    <scope>NUCLEOTIDE SEQUENCE [LARGE SCALE GENOMIC DNA]</scope>
    <source>
        <strain evidence="1 2">120-4 pot B 10/14</strain>
    </source>
</reference>
<gene>
    <name evidence="1" type="ORF">GMARGA_LOCUS40079</name>
</gene>
<evidence type="ECO:0000313" key="1">
    <source>
        <dbReference type="EMBL" id="CAG8850164.1"/>
    </source>
</evidence>
<dbReference type="EMBL" id="CAJVQB010099786">
    <property type="protein sequence ID" value="CAG8850164.1"/>
    <property type="molecule type" value="Genomic_DNA"/>
</dbReference>
<protein>
    <submittedName>
        <fullName evidence="1">425_t:CDS:1</fullName>
    </submittedName>
</protein>
<comment type="caution">
    <text evidence="1">The sequence shown here is derived from an EMBL/GenBank/DDBJ whole genome shotgun (WGS) entry which is preliminary data.</text>
</comment>
<feature type="non-terminal residue" evidence="1">
    <location>
        <position position="79"/>
    </location>
</feature>
<feature type="non-terminal residue" evidence="1">
    <location>
        <position position="1"/>
    </location>
</feature>
<organism evidence="1 2">
    <name type="scientific">Gigaspora margarita</name>
    <dbReference type="NCBI Taxonomy" id="4874"/>
    <lineage>
        <taxon>Eukaryota</taxon>
        <taxon>Fungi</taxon>
        <taxon>Fungi incertae sedis</taxon>
        <taxon>Mucoromycota</taxon>
        <taxon>Glomeromycotina</taxon>
        <taxon>Glomeromycetes</taxon>
        <taxon>Diversisporales</taxon>
        <taxon>Gigasporaceae</taxon>
        <taxon>Gigaspora</taxon>
    </lineage>
</organism>
<accession>A0ABN7X7Q7</accession>
<name>A0ABN7X7Q7_GIGMA</name>
<sequence length="79" mass="9309">PTCKSCKNSITRFLFPYLSLIPEEIISVSLYKRKHLSLVYLYCSLERTYSNPYAEYRSLTETMGYSYNIRAQILYSGFL</sequence>
<evidence type="ECO:0000313" key="2">
    <source>
        <dbReference type="Proteomes" id="UP000789901"/>
    </source>
</evidence>
<proteinExistence type="predicted"/>